<gene>
    <name evidence="3" type="ORF">CAC02_10500</name>
</gene>
<dbReference type="InterPro" id="IPR015330">
    <property type="entry name" value="DNA_primase/pol_bifunc_N"/>
</dbReference>
<comment type="caution">
    <text evidence="3">The sequence shown here is derived from an EMBL/GenBank/DDBJ whole genome shotgun (WGS) entry which is preliminary data.</text>
</comment>
<dbReference type="Pfam" id="PF09250">
    <property type="entry name" value="Prim-Pol"/>
    <property type="match status" value="1"/>
</dbReference>
<evidence type="ECO:0000313" key="3">
    <source>
        <dbReference type="EMBL" id="RCW16104.1"/>
    </source>
</evidence>
<evidence type="ECO:0000259" key="2">
    <source>
        <dbReference type="SMART" id="SM00943"/>
    </source>
</evidence>
<dbReference type="SUPFAM" id="SSF56747">
    <property type="entry name" value="Prim-pol domain"/>
    <property type="match status" value="1"/>
</dbReference>
<feature type="domain" description="DNA primase/polymerase bifunctional N-terminal" evidence="2">
    <location>
        <begin position="5"/>
        <end position="161"/>
    </location>
</feature>
<dbReference type="AlphaFoldDB" id="A0A368UAP0"/>
<proteinExistence type="predicted"/>
<dbReference type="SMART" id="SM00943">
    <property type="entry name" value="Prim-Pol"/>
    <property type="match status" value="1"/>
</dbReference>
<accession>A0A368UAP0</accession>
<dbReference type="Proteomes" id="UP000253215">
    <property type="component" value="Unassembled WGS sequence"/>
</dbReference>
<sequence length="264" mass="29600">MKDFALAYQKLGFSVLPISRKSKEPMIKFRDKGPMSAEEIERFWSNNPNANIALRTDKFFVIDIDLHGVNGFESMKRWSGLQYITPTLQAKTASGGKHLFYFKREDSTLGQNIGMLPGVDLKAHPNNYVLVAPSATDKGQYEWDLEKSAEGGTITTASKELVQAIKALSKHSELDNIRFNRKRDRDKKSRTAEIFEMIATGFGEEGGRNDALASFAGGLLLRGVDDEYIYELARIANNNGVDPLPETEVKRTVESMIETDRRGD</sequence>
<name>A0A368UAP0_9STRE</name>
<dbReference type="InterPro" id="IPR014820">
    <property type="entry name" value="PriCT_1"/>
</dbReference>
<dbReference type="Pfam" id="PF08708">
    <property type="entry name" value="PriCT_1"/>
    <property type="match status" value="1"/>
</dbReference>
<dbReference type="EMBL" id="NETH01000082">
    <property type="protein sequence ID" value="RCW16104.1"/>
    <property type="molecule type" value="Genomic_DNA"/>
</dbReference>
<dbReference type="CDD" id="cd04859">
    <property type="entry name" value="Prim_Pol"/>
    <property type="match status" value="1"/>
</dbReference>
<dbReference type="Gene3D" id="3.30.720.160">
    <property type="entry name" value="Bifunctional DNA primase/polymerase, N-terminal"/>
    <property type="match status" value="1"/>
</dbReference>
<evidence type="ECO:0000259" key="1">
    <source>
        <dbReference type="SMART" id="SM00942"/>
    </source>
</evidence>
<evidence type="ECO:0000313" key="4">
    <source>
        <dbReference type="Proteomes" id="UP000253215"/>
    </source>
</evidence>
<reference evidence="3 4" key="1">
    <citation type="journal article" date="2018" name="Sci. Rep.">
        <title>Network-guided genomic and metagenomic analysis of the faecal microbiota of the critically endangered kakapo.</title>
        <authorList>
            <person name="Waite D.W."/>
            <person name="Dsouza M."/>
            <person name="Sekiguchi Y."/>
            <person name="Hugenholtz P."/>
            <person name="Taylor M.W."/>
        </authorList>
    </citation>
    <scope>NUCLEOTIDE SEQUENCE [LARGE SCALE GENOMIC DNA]</scope>
    <source>
        <strain evidence="3 4">BI02</strain>
    </source>
</reference>
<organism evidence="3 4">
    <name type="scientific">Streptococcus gallolyticus</name>
    <dbReference type="NCBI Taxonomy" id="315405"/>
    <lineage>
        <taxon>Bacteria</taxon>
        <taxon>Bacillati</taxon>
        <taxon>Bacillota</taxon>
        <taxon>Bacilli</taxon>
        <taxon>Lactobacillales</taxon>
        <taxon>Streptococcaceae</taxon>
        <taxon>Streptococcus</taxon>
    </lineage>
</organism>
<feature type="domain" description="Primase C-terminal 1" evidence="1">
    <location>
        <begin position="197"/>
        <end position="262"/>
    </location>
</feature>
<dbReference type="SMART" id="SM00942">
    <property type="entry name" value="PriCT_1"/>
    <property type="match status" value="1"/>
</dbReference>
<protein>
    <submittedName>
        <fullName evidence="3">DNA primase</fullName>
    </submittedName>
</protein>